<keyword evidence="2" id="KW-1185">Reference proteome</keyword>
<gene>
    <name evidence="1" type="ORF">BJ138DRAFT_1102651</name>
</gene>
<dbReference type="Proteomes" id="UP000790377">
    <property type="component" value="Unassembled WGS sequence"/>
</dbReference>
<proteinExistence type="predicted"/>
<accession>A0ACB8A8S1</accession>
<comment type="caution">
    <text evidence="1">The sequence shown here is derived from an EMBL/GenBank/DDBJ whole genome shotgun (WGS) entry which is preliminary data.</text>
</comment>
<evidence type="ECO:0000313" key="2">
    <source>
        <dbReference type="Proteomes" id="UP000790377"/>
    </source>
</evidence>
<organism evidence="1 2">
    <name type="scientific">Hygrophoropsis aurantiaca</name>
    <dbReference type="NCBI Taxonomy" id="72124"/>
    <lineage>
        <taxon>Eukaryota</taxon>
        <taxon>Fungi</taxon>
        <taxon>Dikarya</taxon>
        <taxon>Basidiomycota</taxon>
        <taxon>Agaricomycotina</taxon>
        <taxon>Agaricomycetes</taxon>
        <taxon>Agaricomycetidae</taxon>
        <taxon>Boletales</taxon>
        <taxon>Coniophorineae</taxon>
        <taxon>Hygrophoropsidaceae</taxon>
        <taxon>Hygrophoropsis</taxon>
    </lineage>
</organism>
<evidence type="ECO:0000313" key="1">
    <source>
        <dbReference type="EMBL" id="KAH7909469.1"/>
    </source>
</evidence>
<reference evidence="1" key="1">
    <citation type="journal article" date="2021" name="New Phytol.">
        <title>Evolutionary innovations through gain and loss of genes in the ectomycorrhizal Boletales.</title>
        <authorList>
            <person name="Wu G."/>
            <person name="Miyauchi S."/>
            <person name="Morin E."/>
            <person name="Kuo A."/>
            <person name="Drula E."/>
            <person name="Varga T."/>
            <person name="Kohler A."/>
            <person name="Feng B."/>
            <person name="Cao Y."/>
            <person name="Lipzen A."/>
            <person name="Daum C."/>
            <person name="Hundley H."/>
            <person name="Pangilinan J."/>
            <person name="Johnson J."/>
            <person name="Barry K."/>
            <person name="LaButti K."/>
            <person name="Ng V."/>
            <person name="Ahrendt S."/>
            <person name="Min B."/>
            <person name="Choi I.G."/>
            <person name="Park H."/>
            <person name="Plett J.M."/>
            <person name="Magnuson J."/>
            <person name="Spatafora J.W."/>
            <person name="Nagy L.G."/>
            <person name="Henrissat B."/>
            <person name="Grigoriev I.V."/>
            <person name="Yang Z.L."/>
            <person name="Xu J."/>
            <person name="Martin F.M."/>
        </authorList>
    </citation>
    <scope>NUCLEOTIDE SEQUENCE</scope>
    <source>
        <strain evidence="1">ATCC 28755</strain>
    </source>
</reference>
<name>A0ACB8A8S1_9AGAM</name>
<sequence length="192" mass="21310">MEHCCGADRTWWLADVFIGGVNWLLALGVVRDRPRTPFDRHAILAVAVHYSKTPPQNQASDHEEHILGSKANRIYIWLKIMGENYGPQSTPMGIHAGAGIWHAEGPRKFGKIDDPCTTYVLPQRLRVYTHAHGRIILTRRQSQRMLSTKTAVAFLFALGMALTVTAAPSPNLNWDGPKKGFAVPNSDKSVTS</sequence>
<protein>
    <submittedName>
        <fullName evidence="1">Uncharacterized protein</fullName>
    </submittedName>
</protein>
<dbReference type="EMBL" id="MU267758">
    <property type="protein sequence ID" value="KAH7909469.1"/>
    <property type="molecule type" value="Genomic_DNA"/>
</dbReference>